<dbReference type="PRINTS" id="PR00413">
    <property type="entry name" value="HADHALOGNASE"/>
</dbReference>
<dbReference type="AlphaFoldDB" id="A0A367FWE1"/>
<organism evidence="1 2">
    <name type="scientific">Blautia obeum</name>
    <dbReference type="NCBI Taxonomy" id="40520"/>
    <lineage>
        <taxon>Bacteria</taxon>
        <taxon>Bacillati</taxon>
        <taxon>Bacillota</taxon>
        <taxon>Clostridia</taxon>
        <taxon>Lachnospirales</taxon>
        <taxon>Lachnospiraceae</taxon>
        <taxon>Blautia</taxon>
    </lineage>
</organism>
<dbReference type="RefSeq" id="WP_114002523.1">
    <property type="nucleotide sequence ID" value="NZ_PSQG01000019.1"/>
</dbReference>
<proteinExistence type="predicted"/>
<name>A0A367FWE1_9FIRM</name>
<dbReference type="GO" id="GO:0016791">
    <property type="term" value="F:phosphatase activity"/>
    <property type="evidence" value="ECO:0007669"/>
    <property type="project" value="TreeGrafter"/>
</dbReference>
<dbReference type="InterPro" id="IPR023214">
    <property type="entry name" value="HAD_sf"/>
</dbReference>
<evidence type="ECO:0000313" key="2">
    <source>
        <dbReference type="Proteomes" id="UP000253208"/>
    </source>
</evidence>
<dbReference type="Gene3D" id="1.10.150.240">
    <property type="entry name" value="Putative phosphatase, domain 2"/>
    <property type="match status" value="1"/>
</dbReference>
<dbReference type="CDD" id="cd07505">
    <property type="entry name" value="HAD_BPGM-like"/>
    <property type="match status" value="1"/>
</dbReference>
<dbReference type="SFLD" id="SFLDS00003">
    <property type="entry name" value="Haloacid_Dehalogenase"/>
    <property type="match status" value="1"/>
</dbReference>
<sequence length="226" mass="25491">MIFPIKAVIFDADGVLLDSLSVWKELGKRYITDLGYQPVAEMDEILFSMSMEQGADWLKNRFTLAYSEEKIVMDLKSRIRKYYFEEVPAKSGARELLQCLAEQKIPAAVATSSPREHICRALERNGLLSFFDKIYTTSEIGESKHSPRVYLTAAEALGTEPSRTLVVEDSLYALQTAGNAGFLTAGIYDALGEPDQEQLKKDAYIYCRDLTELQNYIFTENGGNQR</sequence>
<comment type="caution">
    <text evidence="1">The sequence shown here is derived from an EMBL/GenBank/DDBJ whole genome shotgun (WGS) entry which is preliminary data.</text>
</comment>
<gene>
    <name evidence="1" type="ORF">C4886_13160</name>
</gene>
<accession>A0A367FWE1</accession>
<dbReference type="SFLD" id="SFLDG01129">
    <property type="entry name" value="C1.5:_HAD__Beta-PGM__Phosphata"/>
    <property type="match status" value="1"/>
</dbReference>
<evidence type="ECO:0000313" key="1">
    <source>
        <dbReference type="EMBL" id="RCH42747.1"/>
    </source>
</evidence>
<dbReference type="Proteomes" id="UP000253208">
    <property type="component" value="Unassembled WGS sequence"/>
</dbReference>
<dbReference type="SUPFAM" id="SSF56784">
    <property type="entry name" value="HAD-like"/>
    <property type="match status" value="1"/>
</dbReference>
<protein>
    <submittedName>
        <fullName evidence="1">Phosphatase</fullName>
    </submittedName>
</protein>
<dbReference type="InterPro" id="IPR041492">
    <property type="entry name" value="HAD_2"/>
</dbReference>
<dbReference type="PANTHER" id="PTHR18901:SF38">
    <property type="entry name" value="PSEUDOURIDINE-5'-PHOSPHATASE"/>
    <property type="match status" value="1"/>
</dbReference>
<dbReference type="InterPro" id="IPR023198">
    <property type="entry name" value="PGP-like_dom2"/>
</dbReference>
<dbReference type="InterPro" id="IPR006439">
    <property type="entry name" value="HAD-SF_hydro_IA"/>
</dbReference>
<dbReference type="EMBL" id="PSQG01000019">
    <property type="protein sequence ID" value="RCH42747.1"/>
    <property type="molecule type" value="Genomic_DNA"/>
</dbReference>
<dbReference type="Gene3D" id="3.40.50.1000">
    <property type="entry name" value="HAD superfamily/HAD-like"/>
    <property type="match status" value="1"/>
</dbReference>
<reference evidence="1 2" key="1">
    <citation type="submission" date="2018-02" db="EMBL/GenBank/DDBJ databases">
        <title>Complete genome sequencing of Faecalibacterium prausnitzii strains isolated from the human gut.</title>
        <authorList>
            <person name="Fitzgerald B.C."/>
            <person name="Shkoporov A.N."/>
            <person name="Ross P.R."/>
            <person name="Hill C."/>
        </authorList>
    </citation>
    <scope>NUCLEOTIDE SEQUENCE [LARGE SCALE GENOMIC DNA]</scope>
    <source>
        <strain evidence="1 2">APC942/31-1</strain>
    </source>
</reference>
<dbReference type="Pfam" id="PF13419">
    <property type="entry name" value="HAD_2"/>
    <property type="match status" value="1"/>
</dbReference>
<dbReference type="PANTHER" id="PTHR18901">
    <property type="entry name" value="2-DEOXYGLUCOSE-6-PHOSPHATE PHOSPHATASE 2"/>
    <property type="match status" value="1"/>
</dbReference>
<dbReference type="NCBIfam" id="TIGR01509">
    <property type="entry name" value="HAD-SF-IA-v3"/>
    <property type="match status" value="1"/>
</dbReference>
<dbReference type="InterPro" id="IPR036412">
    <property type="entry name" value="HAD-like_sf"/>
</dbReference>